<dbReference type="SUPFAM" id="SSF109854">
    <property type="entry name" value="DinB/YfiT-like putative metalloenzymes"/>
    <property type="match status" value="1"/>
</dbReference>
<dbReference type="GO" id="GO:0046872">
    <property type="term" value="F:metal ion binding"/>
    <property type="evidence" value="ECO:0007669"/>
    <property type="project" value="InterPro"/>
</dbReference>
<evidence type="ECO:0000259" key="1">
    <source>
        <dbReference type="Pfam" id="PF11716"/>
    </source>
</evidence>
<dbReference type="InterPro" id="IPR024344">
    <property type="entry name" value="MDMPI_metal-binding"/>
</dbReference>
<dbReference type="InterPro" id="IPR017517">
    <property type="entry name" value="Maleyloyr_isom"/>
</dbReference>
<dbReference type="InterPro" id="IPR034660">
    <property type="entry name" value="DinB/YfiT-like"/>
</dbReference>
<sequence>MDDAEIWTHIDAQRADLADFLDTLTPEQWATPSLCPDWSVRDVAVHLTQSTTAWPRMVLEAVRSGFRFNTMVSRVAREDPRGPDEIVAALRGMAGVRRRPPGTAVADPLTDVLVHGQDIAIPLGVDREMPPAPAVVAARRLWAMGFPFHARRRFTGVQLEATDADFSVGQGRLVSAPIRDIVLALSGRNSPVLPRV</sequence>
<dbReference type="Gene3D" id="1.20.120.450">
    <property type="entry name" value="dinb family like domain"/>
    <property type="match status" value="1"/>
</dbReference>
<dbReference type="EMBL" id="CP000384">
    <property type="protein sequence ID" value="ABG09994.1"/>
    <property type="molecule type" value="Genomic_DNA"/>
</dbReference>
<feature type="domain" description="Mycothiol-dependent maleylpyruvate isomerase metal-binding" evidence="1">
    <location>
        <begin position="11"/>
        <end position="100"/>
    </location>
</feature>
<dbReference type="Pfam" id="PF11716">
    <property type="entry name" value="MDMPI_N"/>
    <property type="match status" value="1"/>
</dbReference>
<evidence type="ECO:0000313" key="2">
    <source>
        <dbReference type="EMBL" id="ABG09994.1"/>
    </source>
</evidence>
<organism evidence="2">
    <name type="scientific">Mycobacterium sp. (strain MCS)</name>
    <dbReference type="NCBI Taxonomy" id="164756"/>
    <lineage>
        <taxon>Bacteria</taxon>
        <taxon>Bacillati</taxon>
        <taxon>Actinomycetota</taxon>
        <taxon>Actinomycetes</taxon>
        <taxon>Mycobacteriales</taxon>
        <taxon>Mycobacteriaceae</taxon>
        <taxon>Mycobacterium</taxon>
    </lineage>
</organism>
<gene>
    <name evidence="2" type="ordered locus">Mmcs_3889</name>
</gene>
<protein>
    <recommendedName>
        <fullName evidence="1">Mycothiol-dependent maleylpyruvate isomerase metal-binding domain-containing protein</fullName>
    </recommendedName>
</protein>
<dbReference type="AlphaFoldDB" id="A0A5Q5BNJ3"/>
<name>A0A5Q5BNJ3_MYCSS</name>
<dbReference type="NCBIfam" id="TIGR03083">
    <property type="entry name" value="maleylpyruvate isomerase family mycothiol-dependent enzyme"/>
    <property type="match status" value="1"/>
</dbReference>
<accession>A0A5Q5BNJ3</accession>
<dbReference type="KEGG" id="mmc:Mmcs_3889"/>
<proteinExistence type="predicted"/>
<reference evidence="2" key="1">
    <citation type="submission" date="2006-06" db="EMBL/GenBank/DDBJ databases">
        <title>Complete sequence of chromosome of Mycobacterium sp. MCS.</title>
        <authorList>
            <consortium name="US DOE Joint Genome Institute"/>
            <person name="Copeland A."/>
            <person name="Lucas S."/>
            <person name="Lapidus A."/>
            <person name="Barry K."/>
            <person name="Detter J.C."/>
            <person name="Glavina del Rio T."/>
            <person name="Hammon N."/>
            <person name="Israni S."/>
            <person name="Dalin E."/>
            <person name="Tice H."/>
            <person name="Pitluck S."/>
            <person name="Martinez M."/>
            <person name="Schmutz J."/>
            <person name="Larimer F."/>
            <person name="Land M."/>
            <person name="Hauser L."/>
            <person name="Kyrpides N."/>
            <person name="Kim E."/>
            <person name="Miller C.D."/>
            <person name="Hughes J.E."/>
            <person name="Anderson A.J."/>
            <person name="Sims R.C."/>
            <person name="Richardson P."/>
        </authorList>
    </citation>
    <scope>NUCLEOTIDE SEQUENCE [LARGE SCALE GENOMIC DNA]</scope>
    <source>
        <strain evidence="2">MCS</strain>
    </source>
</reference>